<evidence type="ECO:0000313" key="3">
    <source>
        <dbReference type="EMBL" id="JAT70057.1"/>
    </source>
</evidence>
<name>A0A1D1ZT72_AUXPR</name>
<feature type="region of interest" description="Disordered" evidence="2">
    <location>
        <begin position="165"/>
        <end position="192"/>
    </location>
</feature>
<dbReference type="AlphaFoldDB" id="A0A1D1ZT72"/>
<feature type="region of interest" description="Disordered" evidence="2">
    <location>
        <begin position="1"/>
        <end position="54"/>
    </location>
</feature>
<feature type="compositionally biased region" description="Low complexity" evidence="2">
    <location>
        <begin position="180"/>
        <end position="192"/>
    </location>
</feature>
<gene>
    <name evidence="3" type="ORF">g.101250</name>
</gene>
<sequence>MSTGISCRPSGARPAFRTTLPETRLSRSAVSWGRSHSMPALPRAAKGDGSEPNHVQEELVSQIQSEIEKKKVDKEVDALADDMRAMVERVKEDTDSRSRQYMQESMDVMDNKLTDLMAELDEYEAVLKRSRQESAENAQELSEWKRDVARRRSKGHFFQSLYTVDKEDEERPRRTEEGSRSPAGAAGRADSGRASAEAIQGVAASATSQSLSRGLLVALGSVLLAVVIGDLLSDDPSARADVLYTCLAGLAFWLAWRGVQTGN</sequence>
<reference evidence="3" key="1">
    <citation type="submission" date="2015-08" db="EMBL/GenBank/DDBJ databases">
        <authorList>
            <person name="Babu N.S."/>
            <person name="Beckwith C.J."/>
            <person name="Beseler K.G."/>
            <person name="Brison A."/>
            <person name="Carone J.V."/>
            <person name="Caskin T.P."/>
            <person name="Diamond M."/>
            <person name="Durham M.E."/>
            <person name="Foxe J.M."/>
            <person name="Go M."/>
            <person name="Henderson B.A."/>
            <person name="Jones I.B."/>
            <person name="McGettigan J.A."/>
            <person name="Micheletti S.J."/>
            <person name="Nasrallah M.E."/>
            <person name="Ortiz D."/>
            <person name="Piller C.R."/>
            <person name="Privatt S.R."/>
            <person name="Schneider S.L."/>
            <person name="Sharp S."/>
            <person name="Smith T.C."/>
            <person name="Stanton J.D."/>
            <person name="Ullery H.E."/>
            <person name="Wilson R.J."/>
            <person name="Serrano M.G."/>
            <person name="Buck G."/>
            <person name="Lee V."/>
            <person name="Wang Y."/>
            <person name="Carvalho R."/>
            <person name="Voegtly L."/>
            <person name="Shi R."/>
            <person name="Duckworth R."/>
            <person name="Johnson A."/>
            <person name="Loviza R."/>
            <person name="Walstead R."/>
            <person name="Shah Z."/>
            <person name="Kiflezghi M."/>
            <person name="Wade K."/>
            <person name="Ball S.L."/>
            <person name="Bradley K.W."/>
            <person name="Asai D.J."/>
            <person name="Bowman C.A."/>
            <person name="Russell D.A."/>
            <person name="Pope W.H."/>
            <person name="Jacobs-Sera D."/>
            <person name="Hendrix R.W."/>
            <person name="Hatfull G.F."/>
        </authorList>
    </citation>
    <scope>NUCLEOTIDE SEQUENCE</scope>
</reference>
<feature type="compositionally biased region" description="Basic and acidic residues" evidence="2">
    <location>
        <begin position="169"/>
        <end position="179"/>
    </location>
</feature>
<dbReference type="EMBL" id="GDKF01008565">
    <property type="protein sequence ID" value="JAT70057.1"/>
    <property type="molecule type" value="Transcribed_RNA"/>
</dbReference>
<proteinExistence type="predicted"/>
<keyword evidence="1" id="KW-0175">Coiled coil</keyword>
<protein>
    <submittedName>
        <fullName evidence="3">Uncharacterized protein</fullName>
    </submittedName>
</protein>
<feature type="compositionally biased region" description="Basic and acidic residues" evidence="2">
    <location>
        <begin position="45"/>
        <end position="54"/>
    </location>
</feature>
<accession>A0A1D1ZT72</accession>
<organism evidence="3">
    <name type="scientific">Auxenochlorella protothecoides</name>
    <name type="common">Green microalga</name>
    <name type="synonym">Chlorella protothecoides</name>
    <dbReference type="NCBI Taxonomy" id="3075"/>
    <lineage>
        <taxon>Eukaryota</taxon>
        <taxon>Viridiplantae</taxon>
        <taxon>Chlorophyta</taxon>
        <taxon>core chlorophytes</taxon>
        <taxon>Trebouxiophyceae</taxon>
        <taxon>Chlorellales</taxon>
        <taxon>Chlorellaceae</taxon>
        <taxon>Auxenochlorella</taxon>
    </lineage>
</organism>
<evidence type="ECO:0000256" key="2">
    <source>
        <dbReference type="SAM" id="MobiDB-lite"/>
    </source>
</evidence>
<feature type="coiled-coil region" evidence="1">
    <location>
        <begin position="106"/>
        <end position="140"/>
    </location>
</feature>
<evidence type="ECO:0000256" key="1">
    <source>
        <dbReference type="SAM" id="Coils"/>
    </source>
</evidence>